<dbReference type="AlphaFoldDB" id="A0A1X0IW06"/>
<dbReference type="GO" id="GO:0005524">
    <property type="term" value="F:ATP binding"/>
    <property type="evidence" value="ECO:0007669"/>
    <property type="project" value="UniProtKB-KW"/>
</dbReference>
<protein>
    <recommendedName>
        <fullName evidence="4">ABC-type quaternary amine transporter</fullName>
        <ecNumber evidence="4">7.6.2.9</ecNumber>
    </recommendedName>
</protein>
<dbReference type="InterPro" id="IPR017871">
    <property type="entry name" value="ABC_transporter-like_CS"/>
</dbReference>
<comment type="caution">
    <text evidence="6">The sequence shown here is derived from an EMBL/GenBank/DDBJ whole genome shotgun (WGS) entry which is preliminary data.</text>
</comment>
<evidence type="ECO:0000313" key="7">
    <source>
        <dbReference type="Proteomes" id="UP000192534"/>
    </source>
</evidence>
<dbReference type="SUPFAM" id="SSF50331">
    <property type="entry name" value="MOP-like"/>
    <property type="match status" value="1"/>
</dbReference>
<dbReference type="Proteomes" id="UP000192534">
    <property type="component" value="Unassembled WGS sequence"/>
</dbReference>
<dbReference type="PROSITE" id="PS50893">
    <property type="entry name" value="ABC_TRANSPORTER_2"/>
    <property type="match status" value="1"/>
</dbReference>
<dbReference type="PROSITE" id="PS00211">
    <property type="entry name" value="ABC_TRANSPORTER_1"/>
    <property type="match status" value="1"/>
</dbReference>
<dbReference type="InterPro" id="IPR013611">
    <property type="entry name" value="Transp-assoc_OB_typ2"/>
</dbReference>
<gene>
    <name evidence="6" type="ORF">BST42_12305</name>
</gene>
<name>A0A1X0IW06_MYCRH</name>
<evidence type="ECO:0000313" key="6">
    <source>
        <dbReference type="EMBL" id="ORB52830.1"/>
    </source>
</evidence>
<evidence type="ECO:0000259" key="5">
    <source>
        <dbReference type="PROSITE" id="PS50893"/>
    </source>
</evidence>
<keyword evidence="1" id="KW-0813">Transport</keyword>
<evidence type="ECO:0000256" key="4">
    <source>
        <dbReference type="ARBA" id="ARBA00066388"/>
    </source>
</evidence>
<dbReference type="PANTHER" id="PTHR42781:SF4">
    <property type="entry name" value="SPERMIDINE_PUTRESCINE IMPORT ATP-BINDING PROTEIN POTA"/>
    <property type="match status" value="1"/>
</dbReference>
<dbReference type="Pfam" id="PF08402">
    <property type="entry name" value="TOBE_2"/>
    <property type="match status" value="1"/>
</dbReference>
<sequence>MSEIAVSSSQATSASRSAPAVSDAAPAITFDRVRVSYGRGKNLTDALIDFDLRVSVGETVALLGPSGSGKSTALNALAGFVRPTAGRVRLSGRDVTDLPPSKRGIGVVLQSYALFPHMRVAENVAFGLKSHRVARREIGPRVAEALDMVGMGSFGKRLPRELSGGQQQRVAIARALAIRPKVLLLDEPLAALDARLRQSMLAELQQLKEALPDTAMLYVTHDQAEALALADRVVVMNDARLMDVDTAQNLWTRPPTSFTASFLGGANLIPCTIGRVIGTSALVSIAHKTVSAEAPQPAVGKVDWAPGARALLCIRPHVLQIVGLGHPEALRATVNASVWRGATTRVVLSVDGVADRTIEVDAPGHTGYAVGTEVGLRFPQPAGVLVQVGR</sequence>
<dbReference type="FunFam" id="3.40.50.300:FF:000425">
    <property type="entry name" value="Probable ABC transporter, ATP-binding subunit"/>
    <property type="match status" value="1"/>
</dbReference>
<dbReference type="GO" id="GO:0016887">
    <property type="term" value="F:ATP hydrolysis activity"/>
    <property type="evidence" value="ECO:0007669"/>
    <property type="project" value="InterPro"/>
</dbReference>
<dbReference type="EC" id="7.6.2.9" evidence="4"/>
<dbReference type="InterPro" id="IPR008995">
    <property type="entry name" value="Mo/tungstate-bd_C_term_dom"/>
</dbReference>
<dbReference type="InterPro" id="IPR003439">
    <property type="entry name" value="ABC_transporter-like_ATP-bd"/>
</dbReference>
<dbReference type="Pfam" id="PF00005">
    <property type="entry name" value="ABC_tran"/>
    <property type="match status" value="1"/>
</dbReference>
<keyword evidence="3 6" id="KW-0067">ATP-binding</keyword>
<accession>A0A1X0IW06</accession>
<evidence type="ECO:0000256" key="3">
    <source>
        <dbReference type="ARBA" id="ARBA00022840"/>
    </source>
</evidence>
<keyword evidence="2" id="KW-0547">Nucleotide-binding</keyword>
<dbReference type="InterPro" id="IPR050093">
    <property type="entry name" value="ABC_SmlMolc_Importer"/>
</dbReference>
<proteinExistence type="predicted"/>
<dbReference type="InterPro" id="IPR003593">
    <property type="entry name" value="AAA+_ATPase"/>
</dbReference>
<dbReference type="PANTHER" id="PTHR42781">
    <property type="entry name" value="SPERMIDINE/PUTRESCINE IMPORT ATP-BINDING PROTEIN POTA"/>
    <property type="match status" value="1"/>
</dbReference>
<organism evidence="6 7">
    <name type="scientific">Mycolicibacterium rhodesiae</name>
    <name type="common">Mycobacterium rhodesiae</name>
    <dbReference type="NCBI Taxonomy" id="36814"/>
    <lineage>
        <taxon>Bacteria</taxon>
        <taxon>Bacillati</taxon>
        <taxon>Actinomycetota</taxon>
        <taxon>Actinomycetes</taxon>
        <taxon>Mycobacteriales</taxon>
        <taxon>Mycobacteriaceae</taxon>
        <taxon>Mycolicibacterium</taxon>
    </lineage>
</organism>
<dbReference type="SUPFAM" id="SSF52540">
    <property type="entry name" value="P-loop containing nucleoside triphosphate hydrolases"/>
    <property type="match status" value="1"/>
</dbReference>
<evidence type="ECO:0000256" key="1">
    <source>
        <dbReference type="ARBA" id="ARBA00022448"/>
    </source>
</evidence>
<keyword evidence="7" id="KW-1185">Reference proteome</keyword>
<dbReference type="InterPro" id="IPR027417">
    <property type="entry name" value="P-loop_NTPase"/>
</dbReference>
<dbReference type="Gene3D" id="3.40.50.300">
    <property type="entry name" value="P-loop containing nucleotide triphosphate hydrolases"/>
    <property type="match status" value="1"/>
</dbReference>
<reference evidence="6 7" key="1">
    <citation type="submission" date="2016-12" db="EMBL/GenBank/DDBJ databases">
        <title>The new phylogeny of genus Mycobacterium.</title>
        <authorList>
            <person name="Tortoli E."/>
            <person name="Trovato A."/>
            <person name="Cirillo D.M."/>
        </authorList>
    </citation>
    <scope>NUCLEOTIDE SEQUENCE [LARGE SCALE GENOMIC DNA]</scope>
    <source>
        <strain evidence="6 7">DSM 44223</strain>
    </source>
</reference>
<dbReference type="EMBL" id="MVIH01000005">
    <property type="protein sequence ID" value="ORB52830.1"/>
    <property type="molecule type" value="Genomic_DNA"/>
</dbReference>
<dbReference type="GO" id="GO:0015418">
    <property type="term" value="F:ABC-type quaternary ammonium compound transporting activity"/>
    <property type="evidence" value="ECO:0007669"/>
    <property type="project" value="UniProtKB-EC"/>
</dbReference>
<dbReference type="OrthoDB" id="9802264at2"/>
<dbReference type="SMART" id="SM00382">
    <property type="entry name" value="AAA"/>
    <property type="match status" value="1"/>
</dbReference>
<evidence type="ECO:0000256" key="2">
    <source>
        <dbReference type="ARBA" id="ARBA00022741"/>
    </source>
</evidence>
<feature type="domain" description="ABC transporter" evidence="5">
    <location>
        <begin position="28"/>
        <end position="263"/>
    </location>
</feature>
<dbReference type="GO" id="GO:0043190">
    <property type="term" value="C:ATP-binding cassette (ABC) transporter complex"/>
    <property type="evidence" value="ECO:0007669"/>
    <property type="project" value="InterPro"/>
</dbReference>